<dbReference type="EMBL" id="BNCQ01000004">
    <property type="protein sequence ID" value="GIL97530.1"/>
    <property type="molecule type" value="Genomic_DNA"/>
</dbReference>
<evidence type="ECO:0000313" key="5">
    <source>
        <dbReference type="Proteomes" id="UP000722791"/>
    </source>
</evidence>
<dbReference type="Pfam" id="PF05548">
    <property type="entry name" value="Peptidase_M11"/>
    <property type="match status" value="1"/>
</dbReference>
<feature type="region of interest" description="Disordered" evidence="1">
    <location>
        <begin position="623"/>
        <end position="694"/>
    </location>
</feature>
<evidence type="ECO:0000313" key="4">
    <source>
        <dbReference type="EMBL" id="GIL97530.1"/>
    </source>
</evidence>
<evidence type="ECO:0000256" key="1">
    <source>
        <dbReference type="SAM" id="MobiDB-lite"/>
    </source>
</evidence>
<organism evidence="4 5">
    <name type="scientific">Volvox reticuliferus</name>
    <dbReference type="NCBI Taxonomy" id="1737510"/>
    <lineage>
        <taxon>Eukaryota</taxon>
        <taxon>Viridiplantae</taxon>
        <taxon>Chlorophyta</taxon>
        <taxon>core chlorophytes</taxon>
        <taxon>Chlorophyceae</taxon>
        <taxon>CS clade</taxon>
        <taxon>Chlamydomonadales</taxon>
        <taxon>Volvocaceae</taxon>
        <taxon>Volvox</taxon>
    </lineage>
</organism>
<comment type="caution">
    <text evidence="4">The sequence shown here is derived from an EMBL/GenBank/DDBJ whole genome shotgun (WGS) entry which is preliminary data.</text>
</comment>
<reference evidence="4" key="1">
    <citation type="journal article" date="2021" name="Proc. Natl. Acad. Sci. U.S.A.">
        <title>Three genomes in the algal genus Volvox reveal the fate of a haploid sex-determining region after a transition to homothallism.</title>
        <authorList>
            <person name="Yamamoto K."/>
            <person name="Hamaji T."/>
            <person name="Kawai-Toyooka H."/>
            <person name="Matsuzaki R."/>
            <person name="Takahashi F."/>
            <person name="Nishimura Y."/>
            <person name="Kawachi M."/>
            <person name="Noguchi H."/>
            <person name="Minakuchi Y."/>
            <person name="Umen J.G."/>
            <person name="Toyoda A."/>
            <person name="Nozaki H."/>
        </authorList>
    </citation>
    <scope>NUCLEOTIDE SEQUENCE</scope>
    <source>
        <strain evidence="4">NIES-3785</strain>
    </source>
</reference>
<feature type="compositionally biased region" description="Pro residues" evidence="1">
    <location>
        <begin position="634"/>
        <end position="658"/>
    </location>
</feature>
<accession>A0A8J4G3G2</accession>
<dbReference type="Proteomes" id="UP000722791">
    <property type="component" value="Unassembled WGS sequence"/>
</dbReference>
<proteinExistence type="predicted"/>
<feature type="domain" description="Peptidase M11 gametolysin" evidence="3">
    <location>
        <begin position="198"/>
        <end position="536"/>
    </location>
</feature>
<evidence type="ECO:0000256" key="2">
    <source>
        <dbReference type="SAM" id="SignalP"/>
    </source>
</evidence>
<name>A0A8J4G3G2_9CHLO</name>
<sequence length="694" mass="76260">MTRARLIMGAILAVICLINRSVSVEGRKVNVTFYVQGTVQAYISHENPKPNSRKPLAEHKTVHLLTEPGPPDGPLNAVPVDFGERGPSLVTGDEVLVSLSLKLTARDAHRLGLHGNVTGVDRRLLSEEDEQARRLLLDFHETRRSLPEIAGLLRMLIKIGSLAGRQRLQARDVKVMAAYTAPKDLFIMNGEPQAMSSLTYVFKSTSCGVLPKLNASIVQNYIYASDNSAPVVATIQRYYESCSYRRLTLNPADNLVFDIDIPCIGHISNGGLYNMYTGNGIRNNTAITGVDDDFINVDITNELMALRELGMNYLRVNAPDVFARVGSFRRTIIVWPFNWLYNIAQWSGLANMGCISSQYCVSWLNLGVMENAINIPVLFQELNHNIGLPHSSRVRCDKDGFCFRDEYGDWSDPMGNPRLKSPTTGVLCVNAPQAYKAGWASPIPGGNIRASDLPVGIFRDFFLPAMALNSTNMLRIITMPAGTVGSNSALERALYVSYRVRQSAPGAYDSGLVDDFSSRVWIHEYNETANGQAADITKPPMSLAMLTDDAVLNSNNGQYNQPTVRDYGALPRTYSQFLPGRGGIIITVKRKNSQVAVVSVCRATSLNETGFCSDGIDNDCDGLLDGAEPECTPASPPRSPPSPRPPPSARRSPSPPRQPKAADKLKTRNPARTRNKPYPSPVRPPKKDRPSKSR</sequence>
<feature type="chain" id="PRO_5035162433" description="Peptidase M11 gametolysin domain-containing protein" evidence="2">
    <location>
        <begin position="27"/>
        <end position="694"/>
    </location>
</feature>
<protein>
    <recommendedName>
        <fullName evidence="3">Peptidase M11 gametolysin domain-containing protein</fullName>
    </recommendedName>
</protein>
<dbReference type="InterPro" id="IPR008752">
    <property type="entry name" value="Peptidase_M11"/>
</dbReference>
<dbReference type="AlphaFoldDB" id="A0A8J4G3G2"/>
<evidence type="ECO:0000259" key="3">
    <source>
        <dbReference type="Pfam" id="PF05548"/>
    </source>
</evidence>
<gene>
    <name evidence="4" type="ORF">Vretimale_3175</name>
</gene>
<feature type="compositionally biased region" description="Basic and acidic residues" evidence="1">
    <location>
        <begin position="685"/>
        <end position="694"/>
    </location>
</feature>
<feature type="signal peptide" evidence="2">
    <location>
        <begin position="1"/>
        <end position="26"/>
    </location>
</feature>
<keyword evidence="2" id="KW-0732">Signal</keyword>